<dbReference type="SUPFAM" id="SSF141868">
    <property type="entry name" value="EAL domain-like"/>
    <property type="match status" value="1"/>
</dbReference>
<name>A0ABP5LBV3_9MICC</name>
<evidence type="ECO:0000259" key="7">
    <source>
        <dbReference type="PROSITE" id="PS50887"/>
    </source>
</evidence>
<feature type="domain" description="GGDEF" evidence="7">
    <location>
        <begin position="360"/>
        <end position="492"/>
    </location>
</feature>
<feature type="transmembrane region" description="Helical" evidence="4">
    <location>
        <begin position="60"/>
        <end position="82"/>
    </location>
</feature>
<keyword evidence="4" id="KW-0472">Membrane</keyword>
<keyword evidence="2 4" id="KW-1133">Transmembrane helix</keyword>
<dbReference type="PROSITE" id="PS50885">
    <property type="entry name" value="HAMP"/>
    <property type="match status" value="1"/>
</dbReference>
<dbReference type="PROSITE" id="PS50887">
    <property type="entry name" value="GGDEF"/>
    <property type="match status" value="1"/>
</dbReference>
<proteinExistence type="predicted"/>
<dbReference type="Proteomes" id="UP001500102">
    <property type="component" value="Unassembled WGS sequence"/>
</dbReference>
<sequence>MSDSNSKLADPTVASPANAAATTPGPSGGAAVAAAGRTGRRRRRRRPARTGSLKREWSRAFMLMLLALLAGAAATVVGVRVVTDQIQRAAAQHRVESEAIAELRTDLDAHEQAGLQLLSSAPVDSSAFLQQQEDISARFDAASVMLPDEHGMRSTLREARASWQEGLSAHGLWGSQVSVLHGNHVAEVPAFAASGTTARALLADIRRASLDALDDGVAYGAQLQQMVVAGRTALFALAAVGVFYFRRRMTKYLMRPIEGLYQGVLKLQGGDYSHRITVVRNDELGQLAEAFNSMAATVHDSHLELTFRATHDPLTGLANRAVVTERLAAAFGPDINNADSKNADARNVHTDNARTGHGGRHEGLLIIDVDDFKDVNDSLGHEGGDALLIQLAHRLRSCVRGHDLVARLGGDEFAIVVLDDAGTATDDVAGRIQDALREPFSIDEVRLKVTVSMGAAQRTAATADPAELMRQADFAMYMAKHGGKGRYQLFDARGYDEMTYRAALRADLATAVQAGQLRLDYQPVVDLRTGGIVGVEALVRWEHPTLGRLSPADFIPLAEETGEIGPIGSWVLDTATRHVAGWRRSPGTPADIWVSVNLSTLQLSSDRNLAALERILSQPAAQADKVILEVTESALATSADGGVGALNRLKSFGVRIAIDDFGTGFSSLSTLAVLPADILKIDRSFLSGLPGDAPAAAMLEGILEVARKLNLAVIAEGIEDTGQLGLLRSLGCDMGQGFLLASPSPSPVLEALLTSGSRLQPPAGAAASAADF</sequence>
<dbReference type="InterPro" id="IPR000160">
    <property type="entry name" value="GGDEF_dom"/>
</dbReference>
<keyword evidence="9" id="KW-1185">Reference proteome</keyword>
<protein>
    <recommendedName>
        <fullName evidence="10">GGDEF domain-containing protein</fullName>
    </recommendedName>
</protein>
<dbReference type="Pfam" id="PF00990">
    <property type="entry name" value="GGDEF"/>
    <property type="match status" value="1"/>
</dbReference>
<dbReference type="SMART" id="SM00052">
    <property type="entry name" value="EAL"/>
    <property type="match status" value="1"/>
</dbReference>
<dbReference type="SUPFAM" id="SSF55073">
    <property type="entry name" value="Nucleotide cyclase"/>
    <property type="match status" value="1"/>
</dbReference>
<organism evidence="8 9">
    <name type="scientific">Arthrobacter humicola</name>
    <dbReference type="NCBI Taxonomy" id="409291"/>
    <lineage>
        <taxon>Bacteria</taxon>
        <taxon>Bacillati</taxon>
        <taxon>Actinomycetota</taxon>
        <taxon>Actinomycetes</taxon>
        <taxon>Micrococcales</taxon>
        <taxon>Micrococcaceae</taxon>
        <taxon>Arthrobacter</taxon>
    </lineage>
</organism>
<dbReference type="Gene3D" id="3.20.20.450">
    <property type="entry name" value="EAL domain"/>
    <property type="match status" value="1"/>
</dbReference>
<evidence type="ECO:0008006" key="10">
    <source>
        <dbReference type="Google" id="ProtNLM"/>
    </source>
</evidence>
<evidence type="ECO:0000259" key="6">
    <source>
        <dbReference type="PROSITE" id="PS50885"/>
    </source>
</evidence>
<feature type="compositionally biased region" description="Basic residues" evidence="3">
    <location>
        <begin position="38"/>
        <end position="48"/>
    </location>
</feature>
<dbReference type="PANTHER" id="PTHR33121">
    <property type="entry name" value="CYCLIC DI-GMP PHOSPHODIESTERASE PDEF"/>
    <property type="match status" value="1"/>
</dbReference>
<evidence type="ECO:0000256" key="1">
    <source>
        <dbReference type="ARBA" id="ARBA00022692"/>
    </source>
</evidence>
<dbReference type="Pfam" id="PF00563">
    <property type="entry name" value="EAL"/>
    <property type="match status" value="1"/>
</dbReference>
<evidence type="ECO:0000313" key="8">
    <source>
        <dbReference type="EMBL" id="GAA2144793.1"/>
    </source>
</evidence>
<dbReference type="RefSeq" id="WP_344367802.1">
    <property type="nucleotide sequence ID" value="NZ_BAAAQB010000041.1"/>
</dbReference>
<dbReference type="InterPro" id="IPR050706">
    <property type="entry name" value="Cyclic-di-GMP_PDE-like"/>
</dbReference>
<dbReference type="CDD" id="cd06225">
    <property type="entry name" value="HAMP"/>
    <property type="match status" value="1"/>
</dbReference>
<feature type="domain" description="HAMP" evidence="6">
    <location>
        <begin position="251"/>
        <end position="303"/>
    </location>
</feature>
<keyword evidence="1 4" id="KW-0812">Transmembrane</keyword>
<dbReference type="InterPro" id="IPR035919">
    <property type="entry name" value="EAL_sf"/>
</dbReference>
<dbReference type="CDD" id="cd01949">
    <property type="entry name" value="GGDEF"/>
    <property type="match status" value="1"/>
</dbReference>
<dbReference type="InterPro" id="IPR043128">
    <property type="entry name" value="Rev_trsase/Diguanyl_cyclase"/>
</dbReference>
<comment type="caution">
    <text evidence="8">The sequence shown here is derived from an EMBL/GenBank/DDBJ whole genome shotgun (WGS) entry which is preliminary data.</text>
</comment>
<feature type="domain" description="EAL" evidence="5">
    <location>
        <begin position="501"/>
        <end position="757"/>
    </location>
</feature>
<feature type="region of interest" description="Disordered" evidence="3">
    <location>
        <begin position="1"/>
        <end position="51"/>
    </location>
</feature>
<evidence type="ECO:0000259" key="5">
    <source>
        <dbReference type="PROSITE" id="PS50883"/>
    </source>
</evidence>
<dbReference type="Gene3D" id="6.10.340.10">
    <property type="match status" value="1"/>
</dbReference>
<evidence type="ECO:0000256" key="2">
    <source>
        <dbReference type="ARBA" id="ARBA00022989"/>
    </source>
</evidence>
<dbReference type="InterPro" id="IPR029787">
    <property type="entry name" value="Nucleotide_cyclase"/>
</dbReference>
<dbReference type="EMBL" id="BAAAQB010000041">
    <property type="protein sequence ID" value="GAA2144793.1"/>
    <property type="molecule type" value="Genomic_DNA"/>
</dbReference>
<dbReference type="CDD" id="cd01948">
    <property type="entry name" value="EAL"/>
    <property type="match status" value="1"/>
</dbReference>
<feature type="transmembrane region" description="Helical" evidence="4">
    <location>
        <begin position="226"/>
        <end position="245"/>
    </location>
</feature>
<reference evidence="9" key="1">
    <citation type="journal article" date="2019" name="Int. J. Syst. Evol. Microbiol.">
        <title>The Global Catalogue of Microorganisms (GCM) 10K type strain sequencing project: providing services to taxonomists for standard genome sequencing and annotation.</title>
        <authorList>
            <consortium name="The Broad Institute Genomics Platform"/>
            <consortium name="The Broad Institute Genome Sequencing Center for Infectious Disease"/>
            <person name="Wu L."/>
            <person name="Ma J."/>
        </authorList>
    </citation>
    <scope>NUCLEOTIDE SEQUENCE [LARGE SCALE GENOMIC DNA]</scope>
    <source>
        <strain evidence="9">JCM 15921</strain>
    </source>
</reference>
<evidence type="ECO:0000256" key="4">
    <source>
        <dbReference type="SAM" id="Phobius"/>
    </source>
</evidence>
<dbReference type="PROSITE" id="PS50883">
    <property type="entry name" value="EAL"/>
    <property type="match status" value="1"/>
</dbReference>
<dbReference type="SMART" id="SM00267">
    <property type="entry name" value="GGDEF"/>
    <property type="match status" value="1"/>
</dbReference>
<dbReference type="SMART" id="SM00304">
    <property type="entry name" value="HAMP"/>
    <property type="match status" value="1"/>
</dbReference>
<evidence type="ECO:0000313" key="9">
    <source>
        <dbReference type="Proteomes" id="UP001500102"/>
    </source>
</evidence>
<feature type="compositionally biased region" description="Low complexity" evidence="3">
    <location>
        <begin position="11"/>
        <end position="37"/>
    </location>
</feature>
<dbReference type="InterPro" id="IPR003660">
    <property type="entry name" value="HAMP_dom"/>
</dbReference>
<dbReference type="Pfam" id="PF00672">
    <property type="entry name" value="HAMP"/>
    <property type="match status" value="1"/>
</dbReference>
<evidence type="ECO:0000256" key="3">
    <source>
        <dbReference type="SAM" id="MobiDB-lite"/>
    </source>
</evidence>
<dbReference type="SUPFAM" id="SSF158472">
    <property type="entry name" value="HAMP domain-like"/>
    <property type="match status" value="1"/>
</dbReference>
<dbReference type="NCBIfam" id="TIGR00254">
    <property type="entry name" value="GGDEF"/>
    <property type="match status" value="1"/>
</dbReference>
<dbReference type="Gene3D" id="3.30.70.270">
    <property type="match status" value="1"/>
</dbReference>
<dbReference type="PANTHER" id="PTHR33121:SF70">
    <property type="entry name" value="SIGNALING PROTEIN YKOW"/>
    <property type="match status" value="1"/>
</dbReference>
<accession>A0ABP5LBV3</accession>
<gene>
    <name evidence="8" type="ORF">GCM10009825_36670</name>
</gene>
<dbReference type="InterPro" id="IPR001633">
    <property type="entry name" value="EAL_dom"/>
</dbReference>